<keyword evidence="4" id="KW-1185">Reference proteome</keyword>
<feature type="compositionally biased region" description="Acidic residues" evidence="1">
    <location>
        <begin position="223"/>
        <end position="233"/>
    </location>
</feature>
<evidence type="ECO:0000313" key="4">
    <source>
        <dbReference type="Proteomes" id="UP000007110"/>
    </source>
</evidence>
<dbReference type="FunFam" id="1.20.1250.20:FF:001148">
    <property type="entry name" value="Uncharacterized protein"/>
    <property type="match status" value="1"/>
</dbReference>
<dbReference type="KEGG" id="spu:100893557"/>
<feature type="transmembrane region" description="Helical" evidence="2">
    <location>
        <begin position="171"/>
        <end position="190"/>
    </location>
</feature>
<protein>
    <submittedName>
        <fullName evidence="3">Uncharacterized protein</fullName>
    </submittedName>
</protein>
<dbReference type="AlphaFoldDB" id="A0A7M7T367"/>
<dbReference type="Pfam" id="PF07690">
    <property type="entry name" value="MFS_1"/>
    <property type="match status" value="1"/>
</dbReference>
<dbReference type="Gene3D" id="1.20.1250.20">
    <property type="entry name" value="MFS general substrate transporter like domains"/>
    <property type="match status" value="2"/>
</dbReference>
<dbReference type="GO" id="GO:0005886">
    <property type="term" value="C:plasma membrane"/>
    <property type="evidence" value="ECO:0000318"/>
    <property type="project" value="GO_Central"/>
</dbReference>
<evidence type="ECO:0000256" key="1">
    <source>
        <dbReference type="SAM" id="MobiDB-lite"/>
    </source>
</evidence>
<dbReference type="PANTHER" id="PTHR11360">
    <property type="entry name" value="MONOCARBOXYLATE TRANSPORTER"/>
    <property type="match status" value="1"/>
</dbReference>
<dbReference type="Proteomes" id="UP000007110">
    <property type="component" value="Unassembled WGS sequence"/>
</dbReference>
<feature type="transmembrane region" description="Helical" evidence="2">
    <location>
        <begin position="114"/>
        <end position="136"/>
    </location>
</feature>
<keyword evidence="2" id="KW-0812">Transmembrane</keyword>
<feature type="transmembrane region" description="Helical" evidence="2">
    <location>
        <begin position="56"/>
        <end position="81"/>
    </location>
</feature>
<dbReference type="InterPro" id="IPR036259">
    <property type="entry name" value="MFS_trans_sf"/>
</dbReference>
<reference evidence="3" key="2">
    <citation type="submission" date="2021-01" db="UniProtKB">
        <authorList>
            <consortium name="EnsemblMetazoa"/>
        </authorList>
    </citation>
    <scope>IDENTIFICATION</scope>
</reference>
<dbReference type="OMA" id="GDNCEER"/>
<dbReference type="InParanoid" id="A0A7M7T367"/>
<proteinExistence type="predicted"/>
<dbReference type="GeneID" id="100893557"/>
<feature type="transmembrane region" description="Helical" evidence="2">
    <location>
        <begin position="444"/>
        <end position="464"/>
    </location>
</feature>
<feature type="transmembrane region" description="Helical" evidence="2">
    <location>
        <begin position="20"/>
        <end position="44"/>
    </location>
</feature>
<name>A0A7M7T367_STRPU</name>
<feature type="transmembrane region" description="Helical" evidence="2">
    <location>
        <begin position="88"/>
        <end position="108"/>
    </location>
</feature>
<dbReference type="RefSeq" id="XP_030850543.1">
    <property type="nucleotide sequence ID" value="XM_030994683.1"/>
</dbReference>
<reference evidence="4" key="1">
    <citation type="submission" date="2015-02" db="EMBL/GenBank/DDBJ databases">
        <title>Genome sequencing for Strongylocentrotus purpuratus.</title>
        <authorList>
            <person name="Murali S."/>
            <person name="Liu Y."/>
            <person name="Vee V."/>
            <person name="English A."/>
            <person name="Wang M."/>
            <person name="Skinner E."/>
            <person name="Han Y."/>
            <person name="Muzny D.M."/>
            <person name="Worley K.C."/>
            <person name="Gibbs R.A."/>
        </authorList>
    </citation>
    <scope>NUCLEOTIDE SEQUENCE</scope>
</reference>
<evidence type="ECO:0000256" key="2">
    <source>
        <dbReference type="SAM" id="Phobius"/>
    </source>
</evidence>
<dbReference type="InterPro" id="IPR011701">
    <property type="entry name" value="MFS"/>
</dbReference>
<evidence type="ECO:0000313" key="3">
    <source>
        <dbReference type="EnsemblMetazoa" id="XP_030850543"/>
    </source>
</evidence>
<keyword evidence="2" id="KW-1133">Transmembrane helix</keyword>
<sequence length="540" mass="59336">MRKLMESSIGQEISISNWKWGYVIILCKFVINMASGITKAFGVLLPVMVERFNRNYATVGFICSLPGTIMLFSGPFVSLVLQRVDHRIVAMLGGVISGVFLVACGFISNITGLGITLAITGIGRCCAYLPIALLMNQYFKKNFVLMNTIASYGATVGVMFLPVIAERSLEAYGYSGVFMILGAIMFHKVAGGAAIRKPIFNVKDNITGQSDQDPSEVIRHEPSEDDDEEDGIEGGDQTTTLKDESRNDTDQGQALAESLFHTQENLENTETLNAAIVINDTKRYEEDKGVLIDGDNCEERVSLLNSACDHPGEVGDLPNASRSGQNNHSEKYNLCSSFISRCKLFMTKEALFLMCLPATYFRAYSFEAWVLYLVPHAEQLGITPSRAVFLSSIGGISGIIGRTIAVILLVKKVHMFKIYITVGFITSLSFFFDFVGESFIIRSVWAFLQGLCFFVLDTADATFLKLTLVDESNFSFGLGLVMLIHGSGNISAGLLTGALFDVIQSYTIVFMMTGIPVLFFTINTVVISVLLNRREKAKHV</sequence>
<feature type="transmembrane region" description="Helical" evidence="2">
    <location>
        <begin position="476"/>
        <end position="500"/>
    </location>
</feature>
<feature type="transmembrane region" description="Helical" evidence="2">
    <location>
        <begin position="416"/>
        <end position="432"/>
    </location>
</feature>
<dbReference type="SUPFAM" id="SSF103473">
    <property type="entry name" value="MFS general substrate transporter"/>
    <property type="match status" value="1"/>
</dbReference>
<dbReference type="OrthoDB" id="6499973at2759"/>
<feature type="transmembrane region" description="Helical" evidence="2">
    <location>
        <begin position="143"/>
        <end position="165"/>
    </location>
</feature>
<dbReference type="InterPro" id="IPR050327">
    <property type="entry name" value="Proton-linked_MCT"/>
</dbReference>
<organism evidence="3 4">
    <name type="scientific">Strongylocentrotus purpuratus</name>
    <name type="common">Purple sea urchin</name>
    <dbReference type="NCBI Taxonomy" id="7668"/>
    <lineage>
        <taxon>Eukaryota</taxon>
        <taxon>Metazoa</taxon>
        <taxon>Echinodermata</taxon>
        <taxon>Eleutherozoa</taxon>
        <taxon>Echinozoa</taxon>
        <taxon>Echinoidea</taxon>
        <taxon>Euechinoidea</taxon>
        <taxon>Echinacea</taxon>
        <taxon>Camarodonta</taxon>
        <taxon>Echinidea</taxon>
        <taxon>Strongylocentrotidae</taxon>
        <taxon>Strongylocentrotus</taxon>
    </lineage>
</organism>
<feature type="transmembrane region" description="Helical" evidence="2">
    <location>
        <begin position="506"/>
        <end position="531"/>
    </location>
</feature>
<dbReference type="GO" id="GO:0008028">
    <property type="term" value="F:monocarboxylic acid transmembrane transporter activity"/>
    <property type="evidence" value="ECO:0000318"/>
    <property type="project" value="GO_Central"/>
</dbReference>
<dbReference type="PANTHER" id="PTHR11360:SF303">
    <property type="entry name" value="MAJOR FACILITATOR SUPERFAMILY (MFS) PROFILE DOMAIN-CONTAINING PROTEIN"/>
    <property type="match status" value="1"/>
</dbReference>
<keyword evidence="2" id="KW-0472">Membrane</keyword>
<feature type="transmembrane region" description="Helical" evidence="2">
    <location>
        <begin position="350"/>
        <end position="375"/>
    </location>
</feature>
<dbReference type="EnsemblMetazoa" id="XM_030994683">
    <property type="protein sequence ID" value="XP_030850543"/>
    <property type="gene ID" value="LOC100893557"/>
</dbReference>
<feature type="transmembrane region" description="Helical" evidence="2">
    <location>
        <begin position="387"/>
        <end position="409"/>
    </location>
</feature>
<feature type="region of interest" description="Disordered" evidence="1">
    <location>
        <begin position="205"/>
        <end position="251"/>
    </location>
</feature>
<accession>A0A7M7T367</accession>